<dbReference type="Proteomes" id="UP001017257">
    <property type="component" value="Chromosome"/>
</dbReference>
<dbReference type="RefSeq" id="WP_210804795.1">
    <property type="nucleotide sequence ID" value="NZ_CP102845.1"/>
</dbReference>
<proteinExistence type="predicted"/>
<feature type="region of interest" description="Disordered" evidence="1">
    <location>
        <begin position="99"/>
        <end position="136"/>
    </location>
</feature>
<feature type="compositionally biased region" description="Low complexity" evidence="1">
    <location>
        <begin position="99"/>
        <end position="112"/>
    </location>
</feature>
<evidence type="ECO:0000313" key="2">
    <source>
        <dbReference type="EMBL" id="UVF19621.1"/>
    </source>
</evidence>
<protein>
    <submittedName>
        <fullName evidence="3">Uncharacterized protein</fullName>
    </submittedName>
</protein>
<gene>
    <name evidence="2" type="ORF">HPT29_000210</name>
    <name evidence="3" type="ORF">HPT29_011250</name>
</gene>
<evidence type="ECO:0000256" key="1">
    <source>
        <dbReference type="SAM" id="MobiDB-lite"/>
    </source>
</evidence>
<accession>A0ABY5RZC7</accession>
<name>A0ABY5RZC7_9HYPH</name>
<keyword evidence="4" id="KW-1185">Reference proteome</keyword>
<evidence type="ECO:0000313" key="3">
    <source>
        <dbReference type="EMBL" id="UVF21651.1"/>
    </source>
</evidence>
<evidence type="ECO:0000313" key="4">
    <source>
        <dbReference type="Proteomes" id="UP001017257"/>
    </source>
</evidence>
<dbReference type="EMBL" id="CP102845">
    <property type="protein sequence ID" value="UVF21651.1"/>
    <property type="molecule type" value="Genomic_DNA"/>
</dbReference>
<organism evidence="3 4">
    <name type="scientific">Microvirga terrae</name>
    <dbReference type="NCBI Taxonomy" id="2740529"/>
    <lineage>
        <taxon>Bacteria</taxon>
        <taxon>Pseudomonadati</taxon>
        <taxon>Pseudomonadota</taxon>
        <taxon>Alphaproteobacteria</taxon>
        <taxon>Hyphomicrobiales</taxon>
        <taxon>Methylobacteriaceae</taxon>
        <taxon>Microvirga</taxon>
    </lineage>
</organism>
<sequence>MSRDEPFPLSHFSPRLQAVICGEFGGRCPSLQEVAAIPDARWLTTPAIGPALLRKIRAVGQCEECPAGPLSDGELLARLAALQEELRLLQQAVRTAIPARAGGPRRLLPRPASGHGPQERRSAARAPADHGWSTNP</sequence>
<dbReference type="EMBL" id="CP102845">
    <property type="protein sequence ID" value="UVF19621.1"/>
    <property type="molecule type" value="Genomic_DNA"/>
</dbReference>
<reference evidence="3" key="1">
    <citation type="submission" date="2022-08" db="EMBL/GenBank/DDBJ databases">
        <title>Microvirga terrae sp. nov., isolated from soil.</title>
        <authorList>
            <person name="Kim K.H."/>
            <person name="Seo Y.L."/>
            <person name="Kim J.M."/>
            <person name="Lee J.K."/>
            <person name="Han D.M."/>
            <person name="Jeon C.O."/>
        </authorList>
    </citation>
    <scope>NUCLEOTIDE SEQUENCE</scope>
    <source>
        <strain evidence="3">R24</strain>
    </source>
</reference>